<dbReference type="GO" id="GO:0005829">
    <property type="term" value="C:cytosol"/>
    <property type="evidence" value="ECO:0007669"/>
    <property type="project" value="TreeGrafter"/>
</dbReference>
<dbReference type="AlphaFoldDB" id="A0A7W5XK99"/>
<protein>
    <submittedName>
        <fullName evidence="2">NAD(P)H-dependent FMN reductase</fullName>
    </submittedName>
</protein>
<dbReference type="PANTHER" id="PTHR30543:SF21">
    <property type="entry name" value="NAD(P)H-DEPENDENT FMN REDUCTASE LOT6"/>
    <property type="match status" value="1"/>
</dbReference>
<organism evidence="2 3">
    <name type="scientific">Garicola koreensis</name>
    <dbReference type="NCBI Taxonomy" id="1262554"/>
    <lineage>
        <taxon>Bacteria</taxon>
        <taxon>Bacillati</taxon>
        <taxon>Actinomycetota</taxon>
        <taxon>Actinomycetes</taxon>
        <taxon>Micrococcales</taxon>
        <taxon>Micrococcaceae</taxon>
        <taxon>Garicola</taxon>
    </lineage>
</organism>
<feature type="domain" description="NADPH-dependent FMN reductase-like" evidence="1">
    <location>
        <begin position="1"/>
        <end position="147"/>
    </location>
</feature>
<dbReference type="Pfam" id="PF03358">
    <property type="entry name" value="FMN_red"/>
    <property type="match status" value="1"/>
</dbReference>
<dbReference type="InterPro" id="IPR029039">
    <property type="entry name" value="Flavoprotein-like_sf"/>
</dbReference>
<evidence type="ECO:0000313" key="2">
    <source>
        <dbReference type="EMBL" id="MBB3666665.1"/>
    </source>
</evidence>
<dbReference type="PANTHER" id="PTHR30543">
    <property type="entry name" value="CHROMATE REDUCTASE"/>
    <property type="match status" value="1"/>
</dbReference>
<name>A0A7W5XK99_9MICC</name>
<dbReference type="Gene3D" id="3.40.50.360">
    <property type="match status" value="1"/>
</dbReference>
<evidence type="ECO:0000313" key="3">
    <source>
        <dbReference type="Proteomes" id="UP000547528"/>
    </source>
</evidence>
<dbReference type="InterPro" id="IPR005025">
    <property type="entry name" value="FMN_Rdtase-like_dom"/>
</dbReference>
<dbReference type="Proteomes" id="UP000547528">
    <property type="component" value="Unassembled WGS sequence"/>
</dbReference>
<proteinExistence type="predicted"/>
<dbReference type="EMBL" id="JACIBT010000001">
    <property type="protein sequence ID" value="MBB3666665.1"/>
    <property type="molecule type" value="Genomic_DNA"/>
</dbReference>
<dbReference type="SUPFAM" id="SSF52218">
    <property type="entry name" value="Flavoproteins"/>
    <property type="match status" value="1"/>
</dbReference>
<dbReference type="GO" id="GO:0010181">
    <property type="term" value="F:FMN binding"/>
    <property type="evidence" value="ECO:0007669"/>
    <property type="project" value="TreeGrafter"/>
</dbReference>
<dbReference type="InterPro" id="IPR050712">
    <property type="entry name" value="NAD(P)H-dep_reductase"/>
</dbReference>
<sequence length="191" mass="21134">MKIGIIIGSIRVERVTEAVAKYVHNVAGSRSGGFTYELVDIAEFDVPLLTSPVHPMVANKNYDDPNVQNWSDAIDEFDGFVFVTPEYNHGVPGGFKNAVDSLGTEWVGKPVAFVGQGSVGGVRAIEQWRQIVSNFSMPFVRAELNFNLFIDWKDGEFTPAERHANEVHGMCEQLEELVTKIRGEVTESVTS</sequence>
<gene>
    <name evidence="2" type="ORF">FHX47_000258</name>
</gene>
<keyword evidence="3" id="KW-1185">Reference proteome</keyword>
<comment type="caution">
    <text evidence="2">The sequence shown here is derived from an EMBL/GenBank/DDBJ whole genome shotgun (WGS) entry which is preliminary data.</text>
</comment>
<accession>A0A7W5XK99</accession>
<evidence type="ECO:0000259" key="1">
    <source>
        <dbReference type="Pfam" id="PF03358"/>
    </source>
</evidence>
<dbReference type="GO" id="GO:0016491">
    <property type="term" value="F:oxidoreductase activity"/>
    <property type="evidence" value="ECO:0007669"/>
    <property type="project" value="InterPro"/>
</dbReference>
<dbReference type="RefSeq" id="WP_183357090.1">
    <property type="nucleotide sequence ID" value="NZ_BAABKR010000005.1"/>
</dbReference>
<reference evidence="2 3" key="1">
    <citation type="submission" date="2020-08" db="EMBL/GenBank/DDBJ databases">
        <title>Sequencing the genomes of 1000 actinobacteria strains.</title>
        <authorList>
            <person name="Klenk H.-P."/>
        </authorList>
    </citation>
    <scope>NUCLEOTIDE SEQUENCE [LARGE SCALE GENOMIC DNA]</scope>
    <source>
        <strain evidence="2 3">DSM 28238</strain>
    </source>
</reference>